<organism evidence="1 2">
    <name type="scientific">Gibberella zeae</name>
    <name type="common">Wheat head blight fungus</name>
    <name type="synonym">Fusarium graminearum</name>
    <dbReference type="NCBI Taxonomy" id="5518"/>
    <lineage>
        <taxon>Eukaryota</taxon>
        <taxon>Fungi</taxon>
        <taxon>Dikarya</taxon>
        <taxon>Ascomycota</taxon>
        <taxon>Pezizomycotina</taxon>
        <taxon>Sordariomycetes</taxon>
        <taxon>Hypocreomycetidae</taxon>
        <taxon>Hypocreales</taxon>
        <taxon>Nectriaceae</taxon>
        <taxon>Fusarium</taxon>
    </lineage>
</organism>
<accession>A0A9N8RJE6</accession>
<dbReference type="EMBL" id="CAJPIJ010000159">
    <property type="protein sequence ID" value="CAG1997142.1"/>
    <property type="molecule type" value="Genomic_DNA"/>
</dbReference>
<dbReference type="AlphaFoldDB" id="A0A9N8RJE6"/>
<dbReference type="Proteomes" id="UP000746612">
    <property type="component" value="Unassembled WGS sequence"/>
</dbReference>
<proteinExistence type="predicted"/>
<sequence length="145" mass="16700">MLQPLSLHDCHYSCTRRSVLVDSLQRSAPLVTSPIPIPISTHVLVFSRICKRPRCQDFGVDVALYLYRKSTFKLRLLGTLITRLQLAVYYYTLATILTDEVKKQPNENEDRLRKYLRPAAVLHTTHTHMHKLEMVAGLTNRSPAR</sequence>
<comment type="caution">
    <text evidence="1">The sequence shown here is derived from an EMBL/GenBank/DDBJ whole genome shotgun (WGS) entry which is preliminary data.</text>
</comment>
<protein>
    <submittedName>
        <fullName evidence="1">Uncharacterized protein</fullName>
    </submittedName>
</protein>
<gene>
    <name evidence="1" type="ORF">MDCFG202_LOCUS409540</name>
</gene>
<reference evidence="1" key="1">
    <citation type="submission" date="2021-03" db="EMBL/GenBank/DDBJ databases">
        <authorList>
            <person name="Alouane T."/>
            <person name="Langin T."/>
            <person name="Bonhomme L."/>
        </authorList>
    </citation>
    <scope>NUCLEOTIDE SEQUENCE</scope>
    <source>
        <strain evidence="1">MDC_Fg202</strain>
    </source>
</reference>
<evidence type="ECO:0000313" key="2">
    <source>
        <dbReference type="Proteomes" id="UP000746612"/>
    </source>
</evidence>
<evidence type="ECO:0000313" key="1">
    <source>
        <dbReference type="EMBL" id="CAG1997142.1"/>
    </source>
</evidence>
<name>A0A9N8RJE6_GIBZA</name>